<dbReference type="PANTHER" id="PTHR30313">
    <property type="entry name" value="DNA PRIMASE"/>
    <property type="match status" value="1"/>
</dbReference>
<proteinExistence type="predicted"/>
<dbReference type="PROSITE" id="PS51206">
    <property type="entry name" value="SF3_HELICASE_1"/>
    <property type="match status" value="1"/>
</dbReference>
<evidence type="ECO:0000313" key="9">
    <source>
        <dbReference type="Proteomes" id="UP000717752"/>
    </source>
</evidence>
<dbReference type="SUPFAM" id="SSF57783">
    <property type="entry name" value="Zinc beta-ribbon"/>
    <property type="match status" value="1"/>
</dbReference>
<keyword evidence="5" id="KW-0067">ATP-binding</keyword>
<organism evidence="8 9">
    <name type="scientific">Rhizobium mesosinicum</name>
    <dbReference type="NCBI Taxonomy" id="335017"/>
    <lineage>
        <taxon>Bacteria</taxon>
        <taxon>Pseudomonadati</taxon>
        <taxon>Pseudomonadota</taxon>
        <taxon>Alphaproteobacteria</taxon>
        <taxon>Hyphomicrobiales</taxon>
        <taxon>Rhizobiaceae</taxon>
        <taxon>Rhizobium/Agrobacterium group</taxon>
        <taxon>Rhizobium</taxon>
    </lineage>
</organism>
<dbReference type="Gene3D" id="3.90.580.10">
    <property type="entry name" value="Zinc finger, CHC2-type domain"/>
    <property type="match status" value="1"/>
</dbReference>
<evidence type="ECO:0000256" key="3">
    <source>
        <dbReference type="ARBA" id="ARBA00022771"/>
    </source>
</evidence>
<sequence length="839" mass="92566">MPSDVERLRRDVSLSETAARYGCRLKRNGHEHVACCPFHAEETPSFTVFRGQDGIERFHCFGCGAGGDVLDFVQQIRSVDLAEAIRILDGSDHIRPNLTPRAPQGRDPYDGITPLAPPSEAVKPGVRIRLYNPKRKGDRSEWGSFSPSMVFPYRQADGALIGYVLRHDLPDGAKETPMVMFARLPDGKETWCRYPFPKPRPLYGVETLGMTKQVIVVEGEKCRDRLAAKTGRIVLSWAGGTQGVKHTDWSPLSGRDVVIWPDFDAPGLSTAEEIAAILAGLGARVRLTGLADAKAASDIAHFAYSDWQAGRLPGRSWDSADAVDAGWTRLELDAFMRATIRRHMPAPVEPPPAAEEQHPQAPKAPPTGADGIDRMPEWFPSQPFGSEVWLARIFDEHLAEACGGRIVRADGKFWAYGPSAWRPIPEQKLRLAIHAFDAIGIGPKEKPLKLGRHMIDGILNEFGTRTADAGFFRNPAIGVNALNCTITLDETGKVICRPHEPDDRFRFTIAADYNLHTENTPPEGSLLHKLLHGAFQGDPDAARKIDLVAEMLGAAAFGLATRIRQPKAFILLGETASNGKSTIASLFRALLPEGAVSSISPAFFNDEKRIINLSGKAANVADELSAAAISGEEFKAAVTGNPIEGRRLYKDVESFIPRALHCFTTNTLPRFNGGIDRGLRRRLVVIQFNRSIPEHEVIPDIAERIAKEELELLLGFAVAGARRLKRNGHYTIPESSKEALNAWLLLDPLNEWFDIRIEPTSNEPAGGWLRTVKLFEDFRKWAIEQGYRESFLPPVNTFSQRLKSMPDVHLVRFANGMVAQGVRLKESAMSAAASYADVF</sequence>
<comment type="caution">
    <text evidence="8">The sequence shown here is derived from an EMBL/GenBank/DDBJ whole genome shotgun (WGS) entry which is preliminary data.</text>
</comment>
<dbReference type="Pfam" id="PF19263">
    <property type="entry name" value="DUF5906"/>
    <property type="match status" value="1"/>
</dbReference>
<dbReference type="InterPro" id="IPR002694">
    <property type="entry name" value="Znf_CHC2"/>
</dbReference>
<dbReference type="InterPro" id="IPR050219">
    <property type="entry name" value="DnaG_primase"/>
</dbReference>
<dbReference type="EMBL" id="JAEUAK010000008">
    <property type="protein sequence ID" value="MBW9054838.1"/>
    <property type="molecule type" value="Genomic_DNA"/>
</dbReference>
<protein>
    <recommendedName>
        <fullName evidence="7">SF3 helicase domain-containing protein</fullName>
    </recommendedName>
</protein>
<keyword evidence="1" id="KW-0479">Metal-binding</keyword>
<keyword evidence="9" id="KW-1185">Reference proteome</keyword>
<evidence type="ECO:0000256" key="4">
    <source>
        <dbReference type="ARBA" id="ARBA00022833"/>
    </source>
</evidence>
<evidence type="ECO:0000256" key="1">
    <source>
        <dbReference type="ARBA" id="ARBA00022723"/>
    </source>
</evidence>
<evidence type="ECO:0000256" key="2">
    <source>
        <dbReference type="ARBA" id="ARBA00022741"/>
    </source>
</evidence>
<evidence type="ECO:0000313" key="8">
    <source>
        <dbReference type="EMBL" id="MBW9054838.1"/>
    </source>
</evidence>
<keyword evidence="2" id="KW-0547">Nucleotide-binding</keyword>
<dbReference type="SUPFAM" id="SSF52540">
    <property type="entry name" value="P-loop containing nucleoside triphosphate hydrolases"/>
    <property type="match status" value="1"/>
</dbReference>
<dbReference type="InterPro" id="IPR027417">
    <property type="entry name" value="P-loop_NTPase"/>
</dbReference>
<evidence type="ECO:0000256" key="5">
    <source>
        <dbReference type="ARBA" id="ARBA00022840"/>
    </source>
</evidence>
<dbReference type="Gene3D" id="3.40.50.300">
    <property type="entry name" value="P-loop containing nucleotide triphosphate hydrolases"/>
    <property type="match status" value="1"/>
</dbReference>
<keyword evidence="3" id="KW-0863">Zinc-finger</keyword>
<dbReference type="CDD" id="cd01029">
    <property type="entry name" value="TOPRIM_primases"/>
    <property type="match status" value="1"/>
</dbReference>
<gene>
    <name evidence="8" type="ORF">JNB85_20755</name>
</gene>
<evidence type="ECO:0000256" key="6">
    <source>
        <dbReference type="SAM" id="MobiDB-lite"/>
    </source>
</evidence>
<dbReference type="PANTHER" id="PTHR30313:SF2">
    <property type="entry name" value="DNA PRIMASE"/>
    <property type="match status" value="1"/>
</dbReference>
<accession>A0ABS7GZX3</accession>
<evidence type="ECO:0000259" key="7">
    <source>
        <dbReference type="PROSITE" id="PS51206"/>
    </source>
</evidence>
<name>A0ABS7GZX3_9HYPH</name>
<feature type="domain" description="SF3 helicase" evidence="7">
    <location>
        <begin position="543"/>
        <end position="701"/>
    </location>
</feature>
<dbReference type="InterPro" id="IPR034154">
    <property type="entry name" value="TOPRIM_DnaG/twinkle"/>
</dbReference>
<dbReference type="InterPro" id="IPR036977">
    <property type="entry name" value="DNA_primase_Znf_CHC2"/>
</dbReference>
<feature type="region of interest" description="Disordered" evidence="6">
    <location>
        <begin position="345"/>
        <end position="376"/>
    </location>
</feature>
<dbReference type="Proteomes" id="UP000717752">
    <property type="component" value="Unassembled WGS sequence"/>
</dbReference>
<keyword evidence="4" id="KW-0862">Zinc</keyword>
<dbReference type="Pfam" id="PF01807">
    <property type="entry name" value="Zn_ribbon_DnaG"/>
    <property type="match status" value="1"/>
</dbReference>
<dbReference type="InterPro" id="IPR045455">
    <property type="entry name" value="NrS-1_pol-like_helicase"/>
</dbReference>
<dbReference type="RefSeq" id="WP_220336183.1">
    <property type="nucleotide sequence ID" value="NZ_JAEUAK010000008.1"/>
</dbReference>
<dbReference type="InterPro" id="IPR014015">
    <property type="entry name" value="Helicase_SF3_DNA-vir"/>
</dbReference>
<feature type="region of interest" description="Disordered" evidence="6">
    <location>
        <begin position="93"/>
        <end position="118"/>
    </location>
</feature>
<reference evidence="8 9" key="1">
    <citation type="journal article" date="2021" name="MBio">
        <title>Poor Competitiveness of Bradyrhizobium in Pigeon Pea Root Colonization in Indian Soils.</title>
        <authorList>
            <person name="Chalasani D."/>
            <person name="Basu A."/>
            <person name="Pullabhotla S.V.S.R.N."/>
            <person name="Jorrin B."/>
            <person name="Neal A.L."/>
            <person name="Poole P.S."/>
            <person name="Podile A.R."/>
            <person name="Tkacz A."/>
        </authorList>
    </citation>
    <scope>NUCLEOTIDE SEQUENCE [LARGE SCALE GENOMIC DNA]</scope>
    <source>
        <strain evidence="8 9">HU56</strain>
    </source>
</reference>
<dbReference type="SMART" id="SM00400">
    <property type="entry name" value="ZnF_CHCC"/>
    <property type="match status" value="1"/>
</dbReference>